<gene>
    <name evidence="1" type="ORF">NC99_06850</name>
</gene>
<protein>
    <submittedName>
        <fullName evidence="1">Uncharacterized protein</fullName>
    </submittedName>
</protein>
<organism evidence="1 2">
    <name type="scientific">Sunxiuqinia dokdonensis</name>
    <dbReference type="NCBI Taxonomy" id="1409788"/>
    <lineage>
        <taxon>Bacteria</taxon>
        <taxon>Pseudomonadati</taxon>
        <taxon>Bacteroidota</taxon>
        <taxon>Bacteroidia</taxon>
        <taxon>Marinilabiliales</taxon>
        <taxon>Prolixibacteraceae</taxon>
        <taxon>Sunxiuqinia</taxon>
    </lineage>
</organism>
<reference evidence="2" key="1">
    <citation type="submission" date="2015-07" db="EMBL/GenBank/DDBJ databases">
        <title>Genome sequencing of Sunxiuqinia dokdonensis strain SK.</title>
        <authorList>
            <person name="Ahn S."/>
            <person name="Kim B.-C."/>
        </authorList>
    </citation>
    <scope>NUCLEOTIDE SEQUENCE [LARGE SCALE GENOMIC DNA]</scope>
    <source>
        <strain evidence="2">SK</strain>
    </source>
</reference>
<accession>A0A0L8VDL4</accession>
<comment type="caution">
    <text evidence="1">The sequence shown here is derived from an EMBL/GenBank/DDBJ whole genome shotgun (WGS) entry which is preliminary data.</text>
</comment>
<dbReference type="AlphaFoldDB" id="A0A0L8VDL4"/>
<sequence length="37" mass="4410">MRASIMNCHNKYRTGKNSYEQLFRFKVLFDPQAKLSS</sequence>
<dbReference type="Proteomes" id="UP000036958">
    <property type="component" value="Unassembled WGS sequence"/>
</dbReference>
<evidence type="ECO:0000313" key="2">
    <source>
        <dbReference type="Proteomes" id="UP000036958"/>
    </source>
</evidence>
<name>A0A0L8VDL4_9BACT</name>
<keyword evidence="2" id="KW-1185">Reference proteome</keyword>
<evidence type="ECO:0000313" key="1">
    <source>
        <dbReference type="EMBL" id="KOH46546.1"/>
    </source>
</evidence>
<proteinExistence type="predicted"/>
<dbReference type="EMBL" id="LGIA01000025">
    <property type="protein sequence ID" value="KOH46546.1"/>
    <property type="molecule type" value="Genomic_DNA"/>
</dbReference>